<gene>
    <name evidence="1" type="ORF">BpHYR1_008197</name>
</gene>
<organism evidence="1 2">
    <name type="scientific">Brachionus plicatilis</name>
    <name type="common">Marine rotifer</name>
    <name type="synonym">Brachionus muelleri</name>
    <dbReference type="NCBI Taxonomy" id="10195"/>
    <lineage>
        <taxon>Eukaryota</taxon>
        <taxon>Metazoa</taxon>
        <taxon>Spiralia</taxon>
        <taxon>Gnathifera</taxon>
        <taxon>Rotifera</taxon>
        <taxon>Eurotatoria</taxon>
        <taxon>Monogononta</taxon>
        <taxon>Pseudotrocha</taxon>
        <taxon>Ploima</taxon>
        <taxon>Brachionidae</taxon>
        <taxon>Brachionus</taxon>
    </lineage>
</organism>
<evidence type="ECO:0000313" key="2">
    <source>
        <dbReference type="Proteomes" id="UP000276133"/>
    </source>
</evidence>
<dbReference type="AlphaFoldDB" id="A0A3M7SSF6"/>
<proteinExistence type="predicted"/>
<dbReference type="Proteomes" id="UP000276133">
    <property type="component" value="Unassembled WGS sequence"/>
</dbReference>
<dbReference type="EMBL" id="REGN01000840">
    <property type="protein sequence ID" value="RNA38676.1"/>
    <property type="molecule type" value="Genomic_DNA"/>
</dbReference>
<sequence>MLCRCHVHWLEKKVESFGVAGYLLVLDKSVKSFWWERNKERVYFFLVVEEIKFTKHINHEAIRKFRMHFENFSKIFEKLFDWVDLRLANKGGDLCSEKTFLYLLYYLLCYRNFTLFPLICQRDPVNLLGNKA</sequence>
<comment type="caution">
    <text evidence="1">The sequence shown here is derived from an EMBL/GenBank/DDBJ whole genome shotgun (WGS) entry which is preliminary data.</text>
</comment>
<accession>A0A3M7SSF6</accession>
<protein>
    <submittedName>
        <fullName evidence="1">Uncharacterized protein</fullName>
    </submittedName>
</protein>
<keyword evidence="2" id="KW-1185">Reference proteome</keyword>
<reference evidence="1 2" key="1">
    <citation type="journal article" date="2018" name="Sci. Rep.">
        <title>Genomic signatures of local adaptation to the degree of environmental predictability in rotifers.</title>
        <authorList>
            <person name="Franch-Gras L."/>
            <person name="Hahn C."/>
            <person name="Garcia-Roger E.M."/>
            <person name="Carmona M.J."/>
            <person name="Serra M."/>
            <person name="Gomez A."/>
        </authorList>
    </citation>
    <scope>NUCLEOTIDE SEQUENCE [LARGE SCALE GENOMIC DNA]</scope>
    <source>
        <strain evidence="1">HYR1</strain>
    </source>
</reference>
<name>A0A3M7SSF6_BRAPC</name>
<evidence type="ECO:0000313" key="1">
    <source>
        <dbReference type="EMBL" id="RNA38676.1"/>
    </source>
</evidence>